<dbReference type="Gene3D" id="3.30.160.60">
    <property type="entry name" value="Classic Zinc Finger"/>
    <property type="match status" value="1"/>
</dbReference>
<dbReference type="OrthoDB" id="10395068at2759"/>
<feature type="compositionally biased region" description="Basic and acidic residues" evidence="1">
    <location>
        <begin position="249"/>
        <end position="266"/>
    </location>
</feature>
<accession>D8QB47</accession>
<feature type="compositionally biased region" description="Basic residues" evidence="1">
    <location>
        <begin position="391"/>
        <end position="400"/>
    </location>
</feature>
<sequence length="578" mass="63229">MSGFFLQNDSEPDFNEDGSPVTVFVDDVDIGKGEVYLAPRLSPSSIMARSVIFHNHRLLELIDEKGLSPACEILMLRLQQLTDRAKAHIQRQLTYASNCKLYLDALNSGDAVTTQDIFNGRILDEHTSAMCACFLTMSDPHAWGVESMADIMKPIDYRIVYPEVPAAPTTAPTVIAPDATGSASLSCPTSRGSKRSASGKPSAAAHSHRKRSHFDSVSYAIVDASSAHLSTAYATYYVDPDTKHKKRARSDAEDEGRAPKRQRELSDAALTPSLDDLSDTDADGEEDDEYSLALTPEVVRPSSTPEDVRFIPACDSTTHEPHPVAGCGPRTTGIKTLAFPMSYHTALPLHQADVDEPVPNEAPAADEPVSDDDSGSVYEPPSSSPAPLPRRNARRSRLAKKPYDRPATTKSRASTQKSRSRTATSASSTSRASSSRPSRVVPKDAAASVIGTNVKIHPVLRRIITPVDAPGHINLGFDNADPELKGHIACSICPAVRDNLCNLSRHIVTHLKWGAEKKNGPYQCLTCRREGYAREDAFERHLRNHPKHKGWDDTECSELWIDYNGVEKHFQLDVPANH</sequence>
<proteinExistence type="predicted"/>
<feature type="compositionally biased region" description="Low complexity" evidence="1">
    <location>
        <begin position="408"/>
        <end position="439"/>
    </location>
</feature>
<dbReference type="EMBL" id="GL377309">
    <property type="protein sequence ID" value="EFI94289.1"/>
    <property type="molecule type" value="Genomic_DNA"/>
</dbReference>
<evidence type="ECO:0000259" key="2">
    <source>
        <dbReference type="SMART" id="SM00355"/>
    </source>
</evidence>
<evidence type="ECO:0000313" key="3">
    <source>
        <dbReference type="EMBL" id="EFI94289.1"/>
    </source>
</evidence>
<feature type="domain" description="C2H2-type" evidence="2">
    <location>
        <begin position="522"/>
        <end position="545"/>
    </location>
</feature>
<feature type="region of interest" description="Disordered" evidence="1">
    <location>
        <begin position="355"/>
        <end position="444"/>
    </location>
</feature>
<dbReference type="KEGG" id="scm:SCHCO_02750661"/>
<dbReference type="Proteomes" id="UP000007431">
    <property type="component" value="Unassembled WGS sequence"/>
</dbReference>
<name>D8QB47_SCHCM</name>
<dbReference type="InParanoid" id="D8QB47"/>
<dbReference type="HOGENOM" id="CLU_471854_0_0_1"/>
<dbReference type="InterPro" id="IPR013087">
    <property type="entry name" value="Znf_C2H2_type"/>
</dbReference>
<protein>
    <recommendedName>
        <fullName evidence="2">C2H2-type domain-containing protein</fullName>
    </recommendedName>
</protein>
<gene>
    <name evidence="3" type="ORF">SCHCODRAFT_236380</name>
</gene>
<feature type="domain" description="C2H2-type" evidence="2">
    <location>
        <begin position="488"/>
        <end position="510"/>
    </location>
</feature>
<keyword evidence="4" id="KW-1185">Reference proteome</keyword>
<dbReference type="VEuPathDB" id="FungiDB:SCHCODRAFT_02750661"/>
<feature type="compositionally biased region" description="Polar residues" evidence="1">
    <location>
        <begin position="181"/>
        <end position="191"/>
    </location>
</feature>
<organism evidence="4">
    <name type="scientific">Schizophyllum commune (strain H4-8 / FGSC 9210)</name>
    <name type="common">Split gill fungus</name>
    <dbReference type="NCBI Taxonomy" id="578458"/>
    <lineage>
        <taxon>Eukaryota</taxon>
        <taxon>Fungi</taxon>
        <taxon>Dikarya</taxon>
        <taxon>Basidiomycota</taxon>
        <taxon>Agaricomycotina</taxon>
        <taxon>Agaricomycetes</taxon>
        <taxon>Agaricomycetidae</taxon>
        <taxon>Agaricales</taxon>
        <taxon>Schizophyllaceae</taxon>
        <taxon>Schizophyllum</taxon>
    </lineage>
</organism>
<dbReference type="AlphaFoldDB" id="D8QB47"/>
<dbReference type="GeneID" id="9594347"/>
<dbReference type="SMART" id="SM00355">
    <property type="entry name" value="ZnF_C2H2"/>
    <property type="match status" value="2"/>
</dbReference>
<feature type="compositionally biased region" description="Acidic residues" evidence="1">
    <location>
        <begin position="276"/>
        <end position="290"/>
    </location>
</feature>
<evidence type="ECO:0000256" key="1">
    <source>
        <dbReference type="SAM" id="MobiDB-lite"/>
    </source>
</evidence>
<feature type="region of interest" description="Disordered" evidence="1">
    <location>
        <begin position="172"/>
        <end position="209"/>
    </location>
</feature>
<dbReference type="RefSeq" id="XP_003029192.1">
    <property type="nucleotide sequence ID" value="XM_003029146.1"/>
</dbReference>
<evidence type="ECO:0000313" key="4">
    <source>
        <dbReference type="Proteomes" id="UP000007431"/>
    </source>
</evidence>
<reference evidence="3 4" key="1">
    <citation type="journal article" date="2010" name="Nat. Biotechnol.">
        <title>Genome sequence of the model mushroom Schizophyllum commune.</title>
        <authorList>
            <person name="Ohm R.A."/>
            <person name="de Jong J.F."/>
            <person name="Lugones L.G."/>
            <person name="Aerts A."/>
            <person name="Kothe E."/>
            <person name="Stajich J.E."/>
            <person name="de Vries R.P."/>
            <person name="Record E."/>
            <person name="Levasseur A."/>
            <person name="Baker S.E."/>
            <person name="Bartholomew K.A."/>
            <person name="Coutinho P.M."/>
            <person name="Erdmann S."/>
            <person name="Fowler T.J."/>
            <person name="Gathman A.C."/>
            <person name="Lombard V."/>
            <person name="Henrissat B."/>
            <person name="Knabe N."/>
            <person name="Kuees U."/>
            <person name="Lilly W.W."/>
            <person name="Lindquist E."/>
            <person name="Lucas S."/>
            <person name="Magnuson J.K."/>
            <person name="Piumi F."/>
            <person name="Raudaskoski M."/>
            <person name="Salamov A."/>
            <person name="Schmutz J."/>
            <person name="Schwarze F.W.M.R."/>
            <person name="vanKuyk P.A."/>
            <person name="Horton J.S."/>
            <person name="Grigoriev I.V."/>
            <person name="Woesten H.A.B."/>
        </authorList>
    </citation>
    <scope>NUCLEOTIDE SEQUENCE [LARGE SCALE GENOMIC DNA]</scope>
    <source>
        <strain evidence="4">H4-8 / FGSC 9210</strain>
    </source>
</reference>
<feature type="region of interest" description="Disordered" evidence="1">
    <location>
        <begin position="242"/>
        <end position="307"/>
    </location>
</feature>